<sequence length="254" mass="28053">MDLRGVNKVFDVPGRPPYVAIEDFNLHLAEGEFVCLLGPSGCGKTTVMNMLAGFIEPSSGSILLDGEAVCRPGPDRGVIFQSHDALFPWLTAQENVEFGLKMRGIPAKVRSETAQRFLALVGLANEGRKFIRELSGGMQQRVQIARVLANEPRILLMDEPFAALDAQTRRVLQDQLVDIWQRTQTTICFITHDIGEAVFLADRVATMRAGPASGIKEVVEIDMPRPRERISDQASVYHRRIEDVISAEVQAALA</sequence>
<dbReference type="InterPro" id="IPR017871">
    <property type="entry name" value="ABC_transporter-like_CS"/>
</dbReference>
<dbReference type="Pfam" id="PF00005">
    <property type="entry name" value="ABC_tran"/>
    <property type="match status" value="1"/>
</dbReference>
<name>A0A2N7UAU7_9GAMM</name>
<dbReference type="InterPro" id="IPR050166">
    <property type="entry name" value="ABC_transporter_ATP-bind"/>
</dbReference>
<evidence type="ECO:0000256" key="3">
    <source>
        <dbReference type="ARBA" id="ARBA00022741"/>
    </source>
</evidence>
<accession>A0A2N7UAU7</accession>
<keyword evidence="4 6" id="KW-0067">ATP-binding</keyword>
<comment type="similarity">
    <text evidence="1">Belongs to the ABC transporter superfamily.</text>
</comment>
<dbReference type="InterPro" id="IPR027417">
    <property type="entry name" value="P-loop_NTPase"/>
</dbReference>
<dbReference type="PANTHER" id="PTHR42788">
    <property type="entry name" value="TAURINE IMPORT ATP-BINDING PROTEIN-RELATED"/>
    <property type="match status" value="1"/>
</dbReference>
<keyword evidence="2" id="KW-0813">Transport</keyword>
<dbReference type="Gene3D" id="3.40.50.300">
    <property type="entry name" value="P-loop containing nucleotide triphosphate hydrolases"/>
    <property type="match status" value="1"/>
</dbReference>
<keyword evidence="7" id="KW-1185">Reference proteome</keyword>
<evidence type="ECO:0000259" key="5">
    <source>
        <dbReference type="PROSITE" id="PS50893"/>
    </source>
</evidence>
<dbReference type="Proteomes" id="UP000235803">
    <property type="component" value="Unassembled WGS sequence"/>
</dbReference>
<dbReference type="InterPro" id="IPR003593">
    <property type="entry name" value="AAA+_ATPase"/>
</dbReference>
<dbReference type="InterPro" id="IPR003439">
    <property type="entry name" value="ABC_transporter-like_ATP-bd"/>
</dbReference>
<dbReference type="CDD" id="cd03293">
    <property type="entry name" value="ABC_NrtD_SsuB_transporters"/>
    <property type="match status" value="1"/>
</dbReference>
<dbReference type="PANTHER" id="PTHR42788:SF13">
    <property type="entry name" value="ALIPHATIC SULFONATES IMPORT ATP-BINDING PROTEIN SSUB"/>
    <property type="match status" value="1"/>
</dbReference>
<dbReference type="EMBL" id="PNRF01000007">
    <property type="protein sequence ID" value="PMR77563.1"/>
    <property type="molecule type" value="Genomic_DNA"/>
</dbReference>
<protein>
    <submittedName>
        <fullName evidence="6">ABC transporter ATP-binding protein</fullName>
    </submittedName>
</protein>
<dbReference type="PROSITE" id="PS50893">
    <property type="entry name" value="ABC_TRANSPORTER_2"/>
    <property type="match status" value="1"/>
</dbReference>
<keyword evidence="3" id="KW-0547">Nucleotide-binding</keyword>
<dbReference type="SMART" id="SM00382">
    <property type="entry name" value="AAA"/>
    <property type="match status" value="1"/>
</dbReference>
<gene>
    <name evidence="6" type="ORF">C1H69_02465</name>
</gene>
<evidence type="ECO:0000313" key="6">
    <source>
        <dbReference type="EMBL" id="PMR77563.1"/>
    </source>
</evidence>
<dbReference type="GO" id="GO:0005524">
    <property type="term" value="F:ATP binding"/>
    <property type="evidence" value="ECO:0007669"/>
    <property type="project" value="UniProtKB-KW"/>
</dbReference>
<dbReference type="SUPFAM" id="SSF52540">
    <property type="entry name" value="P-loop containing nucleoside triphosphate hydrolases"/>
    <property type="match status" value="1"/>
</dbReference>
<dbReference type="GO" id="GO:0016887">
    <property type="term" value="F:ATP hydrolysis activity"/>
    <property type="evidence" value="ECO:0007669"/>
    <property type="project" value="InterPro"/>
</dbReference>
<organism evidence="6 7">
    <name type="scientific">Billgrantia endophytica</name>
    <dbReference type="NCBI Taxonomy" id="2033802"/>
    <lineage>
        <taxon>Bacteria</taxon>
        <taxon>Pseudomonadati</taxon>
        <taxon>Pseudomonadota</taxon>
        <taxon>Gammaproteobacteria</taxon>
        <taxon>Oceanospirillales</taxon>
        <taxon>Halomonadaceae</taxon>
        <taxon>Billgrantia</taxon>
    </lineage>
</organism>
<proteinExistence type="inferred from homology"/>
<evidence type="ECO:0000256" key="4">
    <source>
        <dbReference type="ARBA" id="ARBA00022840"/>
    </source>
</evidence>
<reference evidence="6 7" key="1">
    <citation type="submission" date="2018-01" db="EMBL/GenBank/DDBJ databases">
        <title>Halomonas endophytica sp. nov., isolated from storage liquid in the stems of Populus euphratica.</title>
        <authorList>
            <person name="Chen C."/>
        </authorList>
    </citation>
    <scope>NUCLEOTIDE SEQUENCE [LARGE SCALE GENOMIC DNA]</scope>
    <source>
        <strain evidence="6 7">MC28</strain>
    </source>
</reference>
<evidence type="ECO:0000313" key="7">
    <source>
        <dbReference type="Proteomes" id="UP000235803"/>
    </source>
</evidence>
<comment type="caution">
    <text evidence="6">The sequence shown here is derived from an EMBL/GenBank/DDBJ whole genome shotgun (WGS) entry which is preliminary data.</text>
</comment>
<dbReference type="PROSITE" id="PS00211">
    <property type="entry name" value="ABC_TRANSPORTER_1"/>
    <property type="match status" value="1"/>
</dbReference>
<evidence type="ECO:0000256" key="2">
    <source>
        <dbReference type="ARBA" id="ARBA00022448"/>
    </source>
</evidence>
<feature type="domain" description="ABC transporter" evidence="5">
    <location>
        <begin position="1"/>
        <end position="234"/>
    </location>
</feature>
<evidence type="ECO:0000256" key="1">
    <source>
        <dbReference type="ARBA" id="ARBA00005417"/>
    </source>
</evidence>
<dbReference type="AlphaFoldDB" id="A0A2N7UAU7"/>
<dbReference type="OrthoDB" id="9802264at2"/>